<dbReference type="InterPro" id="IPR035897">
    <property type="entry name" value="Toll_tir_struct_dom_sf"/>
</dbReference>
<dbReference type="Pfam" id="PF13676">
    <property type="entry name" value="TIR_2"/>
    <property type="match status" value="1"/>
</dbReference>
<feature type="domain" description="TIR" evidence="1">
    <location>
        <begin position="174"/>
        <end position="250"/>
    </location>
</feature>
<dbReference type="EMBL" id="CM001475">
    <property type="protein sequence ID" value="EIC29094.1"/>
    <property type="molecule type" value="Genomic_DNA"/>
</dbReference>
<evidence type="ECO:0000313" key="3">
    <source>
        <dbReference type="Proteomes" id="UP000005090"/>
    </source>
</evidence>
<reference evidence="2 3" key="1">
    <citation type="journal article" date="2013" name="Genome Announc.">
        <title>Genome Sequence of the Obligate Gammaproteobacterial Methanotroph Methylomicrobium album Strain BG8.</title>
        <authorList>
            <person name="Kits K.D."/>
            <person name="Kalyuzhnaya M.G."/>
            <person name="Klotz M.G."/>
            <person name="Jetten M.S."/>
            <person name="Op den Camp H.J."/>
            <person name="Vuilleumier S."/>
            <person name="Bringel F."/>
            <person name="Dispirito A.A."/>
            <person name="Murrell J.C."/>
            <person name="Bruce D."/>
            <person name="Cheng J.F."/>
            <person name="Copeland A."/>
            <person name="Goodwin L."/>
            <person name="Hauser L."/>
            <person name="Lajus A."/>
            <person name="Land M.L."/>
            <person name="Lapidus A."/>
            <person name="Lucas S."/>
            <person name="Medigue C."/>
            <person name="Pitluck S."/>
            <person name="Woyke T."/>
            <person name="Zeytun A."/>
            <person name="Stein L.Y."/>
        </authorList>
    </citation>
    <scope>NUCLEOTIDE SEQUENCE [LARGE SCALE GENOMIC DNA]</scope>
    <source>
        <strain evidence="2 3">BG8</strain>
    </source>
</reference>
<dbReference type="GO" id="GO:0007165">
    <property type="term" value="P:signal transduction"/>
    <property type="evidence" value="ECO:0007669"/>
    <property type="project" value="InterPro"/>
</dbReference>
<accession>H8GJA4</accession>
<dbReference type="eggNOG" id="ENOG502Z9KM">
    <property type="taxonomic scope" value="Bacteria"/>
</dbReference>
<dbReference type="HOGENOM" id="CLU_648610_0_0_6"/>
<organism evidence="2 3">
    <name type="scientific">Methylomicrobium album BG8</name>
    <dbReference type="NCBI Taxonomy" id="686340"/>
    <lineage>
        <taxon>Bacteria</taxon>
        <taxon>Pseudomonadati</taxon>
        <taxon>Pseudomonadota</taxon>
        <taxon>Gammaproteobacteria</taxon>
        <taxon>Methylococcales</taxon>
        <taxon>Methylococcaceae</taxon>
        <taxon>Methylomicrobium</taxon>
    </lineage>
</organism>
<protein>
    <submittedName>
        <fullName evidence="2">TIR-like domain-containing protein (DUF1863)</fullName>
    </submittedName>
</protein>
<dbReference type="SUPFAM" id="SSF52200">
    <property type="entry name" value="Toll/Interleukin receptor TIR domain"/>
    <property type="match status" value="1"/>
</dbReference>
<name>H8GJA4_METAL</name>
<gene>
    <name evidence="2" type="ORF">Metal_1294</name>
</gene>
<dbReference type="Gene3D" id="3.40.50.10140">
    <property type="entry name" value="Toll/interleukin-1 receptor homology (TIR) domain"/>
    <property type="match status" value="1"/>
</dbReference>
<dbReference type="Proteomes" id="UP000005090">
    <property type="component" value="Chromosome"/>
</dbReference>
<dbReference type="STRING" id="686340.Metal_1294"/>
<keyword evidence="3" id="KW-1185">Reference proteome</keyword>
<evidence type="ECO:0000259" key="1">
    <source>
        <dbReference type="Pfam" id="PF13676"/>
    </source>
</evidence>
<proteinExistence type="predicted"/>
<evidence type="ECO:0000313" key="2">
    <source>
        <dbReference type="EMBL" id="EIC29094.1"/>
    </source>
</evidence>
<dbReference type="InterPro" id="IPR000157">
    <property type="entry name" value="TIR_dom"/>
</dbReference>
<dbReference type="AlphaFoldDB" id="H8GJA4"/>
<sequence>MTRNTVLQMNHPIGSGTNNVCLKDTVPGLGRPIHIHLLSCQPSVELKTVAVFNSIKTQLSLPVGTSPCGGPGVRGRWEDGMSCMAWREPSCQHILVLMTDGTSLNNHVEQFALDWKQQAGINGIIIPVLPPSAGGSSLPKSLQSMNRLADVGNAAWLATDILRWIQVGAERKLFLSYRRDDTKNLADQIHHALVQRGYRVYLDRFSGTPGRFFPQEIAEELADKGCVLLLESPNLAKSRWTRWEIAFARHYHLGLMALNVDGAPLLPAGPQSPDRMNVRTQPSSGELSISDLGTVIDFIARRYTINSIARRVFYEELLRKTSQSKGVGFQELGNGTYALSARGKTALVYPSGRPGNLSELHNIALTYSFKSTFDFRILAGQHQHLPPRANQELDWLAQLAIVLLRGPYQLPGSIHNFANGVNP</sequence>